<organism evidence="4 5">
    <name type="scientific">Littorina saxatilis</name>
    <dbReference type="NCBI Taxonomy" id="31220"/>
    <lineage>
        <taxon>Eukaryota</taxon>
        <taxon>Metazoa</taxon>
        <taxon>Spiralia</taxon>
        <taxon>Lophotrochozoa</taxon>
        <taxon>Mollusca</taxon>
        <taxon>Gastropoda</taxon>
        <taxon>Caenogastropoda</taxon>
        <taxon>Littorinimorpha</taxon>
        <taxon>Littorinoidea</taxon>
        <taxon>Littorinidae</taxon>
        <taxon>Littorina</taxon>
    </lineage>
</organism>
<feature type="domain" description="C-type lectin" evidence="2">
    <location>
        <begin position="33"/>
        <end position="156"/>
    </location>
</feature>
<dbReference type="InterPro" id="IPR007110">
    <property type="entry name" value="Ig-like_dom"/>
</dbReference>
<dbReference type="PROSITE" id="PS50835">
    <property type="entry name" value="IG_LIKE"/>
    <property type="match status" value="1"/>
</dbReference>
<dbReference type="PROSITE" id="PS50041">
    <property type="entry name" value="C_TYPE_LECTIN_2"/>
    <property type="match status" value="1"/>
</dbReference>
<evidence type="ECO:0000259" key="2">
    <source>
        <dbReference type="PROSITE" id="PS50041"/>
    </source>
</evidence>
<evidence type="ECO:0000259" key="3">
    <source>
        <dbReference type="PROSITE" id="PS50835"/>
    </source>
</evidence>
<feature type="signal peptide" evidence="1">
    <location>
        <begin position="1"/>
        <end position="21"/>
    </location>
</feature>
<dbReference type="InterPro" id="IPR016186">
    <property type="entry name" value="C-type_lectin-like/link_sf"/>
</dbReference>
<dbReference type="SUPFAM" id="SSF48726">
    <property type="entry name" value="Immunoglobulin"/>
    <property type="match status" value="1"/>
</dbReference>
<evidence type="ECO:0008006" key="6">
    <source>
        <dbReference type="Google" id="ProtNLM"/>
    </source>
</evidence>
<protein>
    <recommendedName>
        <fullName evidence="6">C-type lectin</fullName>
    </recommendedName>
</protein>
<evidence type="ECO:0000313" key="5">
    <source>
        <dbReference type="Proteomes" id="UP001374579"/>
    </source>
</evidence>
<dbReference type="EMBL" id="JBAMIC010000021">
    <property type="protein sequence ID" value="KAK7092203.1"/>
    <property type="molecule type" value="Genomic_DNA"/>
</dbReference>
<keyword evidence="1" id="KW-0732">Signal</keyword>
<dbReference type="SMART" id="SM00034">
    <property type="entry name" value="CLECT"/>
    <property type="match status" value="1"/>
</dbReference>
<proteinExistence type="predicted"/>
<dbReference type="Pfam" id="PF00059">
    <property type="entry name" value="Lectin_C"/>
    <property type="match status" value="1"/>
</dbReference>
<reference evidence="4 5" key="1">
    <citation type="submission" date="2024-02" db="EMBL/GenBank/DDBJ databases">
        <title>Chromosome-scale genome assembly of the rough periwinkle Littorina saxatilis.</title>
        <authorList>
            <person name="De Jode A."/>
            <person name="Faria R."/>
            <person name="Formenti G."/>
            <person name="Sims Y."/>
            <person name="Smith T.P."/>
            <person name="Tracey A."/>
            <person name="Wood J.M.D."/>
            <person name="Zagrodzka Z.B."/>
            <person name="Johannesson K."/>
            <person name="Butlin R.K."/>
            <person name="Leder E.H."/>
        </authorList>
    </citation>
    <scope>NUCLEOTIDE SEQUENCE [LARGE SCALE GENOMIC DNA]</scope>
    <source>
        <strain evidence="4">Snail1</strain>
        <tissue evidence="4">Muscle</tissue>
    </source>
</reference>
<dbReference type="CDD" id="cd00037">
    <property type="entry name" value="CLECT"/>
    <property type="match status" value="1"/>
</dbReference>
<evidence type="ECO:0000313" key="4">
    <source>
        <dbReference type="EMBL" id="KAK7092203.1"/>
    </source>
</evidence>
<feature type="domain" description="Ig-like" evidence="3">
    <location>
        <begin position="188"/>
        <end position="283"/>
    </location>
</feature>
<dbReference type="Gene3D" id="2.60.40.10">
    <property type="entry name" value="Immunoglobulins"/>
    <property type="match status" value="1"/>
</dbReference>
<dbReference type="InterPro" id="IPR016187">
    <property type="entry name" value="CTDL_fold"/>
</dbReference>
<dbReference type="Proteomes" id="UP001374579">
    <property type="component" value="Unassembled WGS sequence"/>
</dbReference>
<dbReference type="InterPro" id="IPR001304">
    <property type="entry name" value="C-type_lectin-like"/>
</dbReference>
<feature type="chain" id="PRO_5042864343" description="C-type lectin" evidence="1">
    <location>
        <begin position="22"/>
        <end position="318"/>
    </location>
</feature>
<dbReference type="InterPro" id="IPR036179">
    <property type="entry name" value="Ig-like_dom_sf"/>
</dbReference>
<keyword evidence="5" id="KW-1185">Reference proteome</keyword>
<name>A0AAN9AS57_9CAEN</name>
<dbReference type="SUPFAM" id="SSF56436">
    <property type="entry name" value="C-type lectin-like"/>
    <property type="match status" value="1"/>
</dbReference>
<accession>A0AAN9AS57</accession>
<comment type="caution">
    <text evidence="4">The sequence shown here is derived from an EMBL/GenBank/DDBJ whole genome shotgun (WGS) entry which is preliminary data.</text>
</comment>
<gene>
    <name evidence="4" type="ORF">V1264_007991</name>
</gene>
<sequence length="318" mass="35934">MCGLTTYVVLLWGILCLAVQAQVFECPDDWLAYGAKCYRFVMYPELDHDMARAQCGSNGASLVGINTQPEHQFVNQWLMAYDLSRREFHTSGLIRNMAEGDMIWESDGTRVAPDVQFWLSESHKQDVGQYITYKYGVTTYGWSRAPSSSQLPFICEIRQEEAYRITEEKRDFDYGLATEDPNEVPRGPKFLKEPEDILLVDDMPSVVIDCAAFANPSPRYNMYRTLVSTGETSLITHDLDPRYSLTNGMLIMTNPTERSDAGRYHCEASNPNGTILSHAGQLTFGMLGEFSNVAREKVRVVEHSYGVIDCVPPNYKPA</sequence>
<dbReference type="Gene3D" id="3.10.100.10">
    <property type="entry name" value="Mannose-Binding Protein A, subunit A"/>
    <property type="match status" value="1"/>
</dbReference>
<dbReference type="InterPro" id="IPR013783">
    <property type="entry name" value="Ig-like_fold"/>
</dbReference>
<dbReference type="AlphaFoldDB" id="A0AAN9AS57"/>
<evidence type="ECO:0000256" key="1">
    <source>
        <dbReference type="SAM" id="SignalP"/>
    </source>
</evidence>